<dbReference type="EMBL" id="JBHMAF010000196">
    <property type="protein sequence ID" value="MFB9762131.1"/>
    <property type="molecule type" value="Genomic_DNA"/>
</dbReference>
<dbReference type="NCBIfam" id="NF002869">
    <property type="entry name" value="PRK03187.1"/>
    <property type="match status" value="1"/>
</dbReference>
<keyword evidence="5" id="KW-1185">Reference proteome</keyword>
<dbReference type="EC" id="2.3.2.13" evidence="4"/>
<keyword evidence="2" id="KW-0749">Sporulation</keyword>
<gene>
    <name evidence="4" type="ORF">ACFFMS_28305</name>
</gene>
<organism evidence="4 5">
    <name type="scientific">Ectobacillus funiculus</name>
    <dbReference type="NCBI Taxonomy" id="137993"/>
    <lineage>
        <taxon>Bacteria</taxon>
        <taxon>Bacillati</taxon>
        <taxon>Bacillota</taxon>
        <taxon>Bacilli</taxon>
        <taxon>Bacillales</taxon>
        <taxon>Bacillaceae</taxon>
        <taxon>Ectobacillus</taxon>
    </lineage>
</organism>
<evidence type="ECO:0000256" key="3">
    <source>
        <dbReference type="ARBA" id="ARBA00023315"/>
    </source>
</evidence>
<accession>A0ABV5WPG6</accession>
<evidence type="ECO:0000256" key="2">
    <source>
        <dbReference type="ARBA" id="ARBA00022969"/>
    </source>
</evidence>
<name>A0ABV5WPG6_9BACI</name>
<dbReference type="InterPro" id="IPR020916">
    <property type="entry name" value="Gln_gamma-glutamylTfrase_bac"/>
</dbReference>
<reference evidence="4 5" key="1">
    <citation type="submission" date="2024-09" db="EMBL/GenBank/DDBJ databases">
        <authorList>
            <person name="Sun Q."/>
            <person name="Mori K."/>
        </authorList>
    </citation>
    <scope>NUCLEOTIDE SEQUENCE [LARGE SCALE GENOMIC DNA]</scope>
    <source>
        <strain evidence="4 5">JCM 11201</strain>
    </source>
</reference>
<dbReference type="HAMAP" id="MF_00727">
    <property type="entry name" value="Tgl"/>
    <property type="match status" value="1"/>
</dbReference>
<dbReference type="Proteomes" id="UP001589609">
    <property type="component" value="Unassembled WGS sequence"/>
</dbReference>
<keyword evidence="1 4" id="KW-0808">Transferase</keyword>
<dbReference type="Pfam" id="PF20085">
    <property type="entry name" value="TGL"/>
    <property type="match status" value="1"/>
</dbReference>
<proteinExistence type="inferred from homology"/>
<protein>
    <submittedName>
        <fullName evidence="4">Protein-glutamine gamma-glutamyltransferase</fullName>
        <ecNumber evidence="4">2.3.2.13</ecNumber>
    </submittedName>
</protein>
<dbReference type="RefSeq" id="WP_379952115.1">
    <property type="nucleotide sequence ID" value="NZ_JBHMAF010000196.1"/>
</dbReference>
<comment type="caution">
    <text evidence="4">The sequence shown here is derived from an EMBL/GenBank/DDBJ whole genome shotgun (WGS) entry which is preliminary data.</text>
</comment>
<dbReference type="GO" id="GO:0003810">
    <property type="term" value="F:protein-glutamine gamma-glutamyltransferase activity"/>
    <property type="evidence" value="ECO:0007669"/>
    <property type="project" value="UniProtKB-EC"/>
</dbReference>
<evidence type="ECO:0000256" key="1">
    <source>
        <dbReference type="ARBA" id="ARBA00022679"/>
    </source>
</evidence>
<keyword evidence="3 4" id="KW-0012">Acyltransferase</keyword>
<sequence>MIVIGRSIVHPYIADDTEPFFKTKQEVLTLLTSNQEVYMYQSLQELSFDLNFRVNLILSCIELFNSGIQFRIFEESYCNEAFWQRTRLGGFQLRSGALPSLAIRDIFTNGKKYGTECATAMIILIYKALLSVYNEETFNTLFANLLLYTWDYDRDLRLITKTSGNVLPGDLVYFKNPQVNPAEMHWQGENTIYLGDTLYYGHGVGIRTKKQVIDHLNAHRIPNAFLSAYLTDLVTRLDHRVMSQYASPEKLQTNIALTPIRDDAVIATIGHTTAVY</sequence>
<evidence type="ECO:0000313" key="4">
    <source>
        <dbReference type="EMBL" id="MFB9762131.1"/>
    </source>
</evidence>
<evidence type="ECO:0000313" key="5">
    <source>
        <dbReference type="Proteomes" id="UP001589609"/>
    </source>
</evidence>